<evidence type="ECO:0000256" key="3">
    <source>
        <dbReference type="ARBA" id="ARBA00020256"/>
    </source>
</evidence>
<evidence type="ECO:0000256" key="1">
    <source>
        <dbReference type="ARBA" id="ARBA00004389"/>
    </source>
</evidence>
<proteinExistence type="inferred from homology"/>
<evidence type="ECO:0000256" key="9">
    <source>
        <dbReference type="ARBA" id="ARBA00023136"/>
    </source>
</evidence>
<evidence type="ECO:0000256" key="11">
    <source>
        <dbReference type="SAM" id="MobiDB-lite"/>
    </source>
</evidence>
<reference evidence="13 14" key="1">
    <citation type="submission" date="2024-01" db="EMBL/GenBank/DDBJ databases">
        <title>A draft genome for the cacao thread blight pathogen Marasmiellus scandens.</title>
        <authorList>
            <person name="Baruah I.K."/>
            <person name="Leung J."/>
            <person name="Bukari Y."/>
            <person name="Amoako-Attah I."/>
            <person name="Meinhardt L.W."/>
            <person name="Bailey B.A."/>
            <person name="Cohen S.P."/>
        </authorList>
    </citation>
    <scope>NUCLEOTIDE SEQUENCE [LARGE SCALE GENOMIC DNA]</scope>
    <source>
        <strain evidence="13 14">GH-19</strain>
    </source>
</reference>
<comment type="caution">
    <text evidence="13">The sequence shown here is derived from an EMBL/GenBank/DDBJ whole genome shotgun (WGS) entry which is preliminary data.</text>
</comment>
<accession>A0ABR1K0E2</accession>
<keyword evidence="4 12" id="KW-0812">Transmembrane</keyword>
<dbReference type="Pfam" id="PF09439">
    <property type="entry name" value="SRPRB"/>
    <property type="match status" value="1"/>
</dbReference>
<feature type="region of interest" description="Disordered" evidence="11">
    <location>
        <begin position="207"/>
        <end position="228"/>
    </location>
</feature>
<evidence type="ECO:0000313" key="13">
    <source>
        <dbReference type="EMBL" id="KAK7467342.1"/>
    </source>
</evidence>
<dbReference type="InterPro" id="IPR019009">
    <property type="entry name" value="SRP_receptor_beta_su"/>
</dbReference>
<keyword evidence="7 12" id="KW-1133">Transmembrane helix</keyword>
<evidence type="ECO:0000256" key="12">
    <source>
        <dbReference type="SAM" id="Phobius"/>
    </source>
</evidence>
<organism evidence="13 14">
    <name type="scientific">Marasmiellus scandens</name>
    <dbReference type="NCBI Taxonomy" id="2682957"/>
    <lineage>
        <taxon>Eukaryota</taxon>
        <taxon>Fungi</taxon>
        <taxon>Dikarya</taxon>
        <taxon>Basidiomycota</taxon>
        <taxon>Agaricomycotina</taxon>
        <taxon>Agaricomycetes</taxon>
        <taxon>Agaricomycetidae</taxon>
        <taxon>Agaricales</taxon>
        <taxon>Marasmiineae</taxon>
        <taxon>Omphalotaceae</taxon>
        <taxon>Marasmiellus</taxon>
    </lineage>
</organism>
<keyword evidence="6" id="KW-0256">Endoplasmic reticulum</keyword>
<keyword evidence="14" id="KW-1185">Reference proteome</keyword>
<gene>
    <name evidence="13" type="ORF">VKT23_004399</name>
</gene>
<evidence type="ECO:0000256" key="10">
    <source>
        <dbReference type="ARBA" id="ARBA00023170"/>
    </source>
</evidence>
<keyword evidence="5" id="KW-0547">Nucleotide-binding</keyword>
<dbReference type="SUPFAM" id="SSF52540">
    <property type="entry name" value="P-loop containing nucleoside triphosphate hydrolases"/>
    <property type="match status" value="1"/>
</dbReference>
<evidence type="ECO:0000313" key="14">
    <source>
        <dbReference type="Proteomes" id="UP001498398"/>
    </source>
</evidence>
<evidence type="ECO:0000256" key="5">
    <source>
        <dbReference type="ARBA" id="ARBA00022741"/>
    </source>
</evidence>
<dbReference type="EMBL" id="JBANRG010000004">
    <property type="protein sequence ID" value="KAK7467342.1"/>
    <property type="molecule type" value="Genomic_DNA"/>
</dbReference>
<comment type="subcellular location">
    <subcellularLocation>
        <location evidence="1">Endoplasmic reticulum membrane</location>
        <topology evidence="1">Single-pass membrane protein</topology>
    </subcellularLocation>
</comment>
<keyword evidence="9 12" id="KW-0472">Membrane</keyword>
<keyword evidence="10" id="KW-0675">Receptor</keyword>
<feature type="transmembrane region" description="Helical" evidence="12">
    <location>
        <begin position="20"/>
        <end position="42"/>
    </location>
</feature>
<dbReference type="InterPro" id="IPR027417">
    <property type="entry name" value="P-loop_NTPase"/>
</dbReference>
<dbReference type="Gene3D" id="3.40.50.300">
    <property type="entry name" value="P-loop containing nucleotide triphosphate hydrolases"/>
    <property type="match status" value="1"/>
</dbReference>
<protein>
    <recommendedName>
        <fullName evidence="3">Signal recognition particle receptor subunit beta</fullName>
    </recommendedName>
</protein>
<evidence type="ECO:0000256" key="2">
    <source>
        <dbReference type="ARBA" id="ARBA00005619"/>
    </source>
</evidence>
<evidence type="ECO:0000256" key="8">
    <source>
        <dbReference type="ARBA" id="ARBA00023134"/>
    </source>
</evidence>
<sequence length="276" mass="29859">MSMNDTTSETPMTSTTQMLSSQMLMLASLLAAIIVVIILVFISRRKSQSRGNNLVLVGAPDSGKTALFTSLVYNQTTPTLTSLQTNSSLVPRSGSKQPFRIVDIPGHPRIRDQFKEFVPDAKALVFVVDANTISRNASTVAEHLHLVMDAIVSLPPSHQLPSLIILAHKADLLKTTSVSSDSISLAVNRVQTVLERELEKRRISQSGGMGIESMGGEDEKSEIGGLECSGPDSTFKFENWDGGEVLFLGTSVKAAKTSNDSKDGLAPLQDWIEENM</sequence>
<evidence type="ECO:0000256" key="6">
    <source>
        <dbReference type="ARBA" id="ARBA00022824"/>
    </source>
</evidence>
<keyword evidence="8" id="KW-0342">GTP-binding</keyword>
<evidence type="ECO:0000256" key="7">
    <source>
        <dbReference type="ARBA" id="ARBA00022989"/>
    </source>
</evidence>
<dbReference type="Proteomes" id="UP001498398">
    <property type="component" value="Unassembled WGS sequence"/>
</dbReference>
<name>A0ABR1K0E2_9AGAR</name>
<comment type="similarity">
    <text evidence="2">Belongs to the SRP receptor beta subunit family.</text>
</comment>
<evidence type="ECO:0000256" key="4">
    <source>
        <dbReference type="ARBA" id="ARBA00022692"/>
    </source>
</evidence>